<keyword evidence="6" id="KW-0539">Nucleus</keyword>
<dbReference type="InterPro" id="IPR036236">
    <property type="entry name" value="Znf_C2H2_sf"/>
</dbReference>
<evidence type="ECO:0008006" key="14">
    <source>
        <dbReference type="Google" id="ProtNLM"/>
    </source>
</evidence>
<feature type="domain" description="C2H2-type" evidence="10">
    <location>
        <begin position="366"/>
        <end position="393"/>
    </location>
</feature>
<evidence type="ECO:0000256" key="6">
    <source>
        <dbReference type="ARBA" id="ARBA00023242"/>
    </source>
</evidence>
<dbReference type="Proteomes" id="UP000069940">
    <property type="component" value="Unassembled WGS sequence"/>
</dbReference>
<feature type="compositionally biased region" description="Basic and acidic residues" evidence="9">
    <location>
        <begin position="155"/>
        <end position="167"/>
    </location>
</feature>
<feature type="domain" description="C2H2-type" evidence="10">
    <location>
        <begin position="338"/>
        <end position="365"/>
    </location>
</feature>
<comment type="subcellular location">
    <subcellularLocation>
        <location evidence="1">Nucleus</location>
    </subcellularLocation>
</comment>
<dbReference type="EnsemblMetazoa" id="AALFPA23_006780.R8909">
    <property type="protein sequence ID" value="AALFPA23_006780.P8909"/>
    <property type="gene ID" value="AALFPA23_006780"/>
</dbReference>
<dbReference type="PANTHER" id="PTHR24394">
    <property type="entry name" value="ZINC FINGER PROTEIN"/>
    <property type="match status" value="1"/>
</dbReference>
<feature type="domain" description="ZAD" evidence="11">
    <location>
        <begin position="6"/>
        <end position="79"/>
    </location>
</feature>
<feature type="binding site" evidence="8">
    <location>
        <position position="11"/>
    </location>
    <ligand>
        <name>Zn(2+)</name>
        <dbReference type="ChEBI" id="CHEBI:29105"/>
    </ligand>
</feature>
<evidence type="ECO:0000313" key="12">
    <source>
        <dbReference type="EnsemblMetazoa" id="AALFPA23_006780.P8905"/>
    </source>
</evidence>
<dbReference type="Gene3D" id="3.30.160.60">
    <property type="entry name" value="Classic Zinc Finger"/>
    <property type="match status" value="4"/>
</dbReference>
<dbReference type="RefSeq" id="XP_019931045.3">
    <property type="nucleotide sequence ID" value="XM_020075486.3"/>
</dbReference>
<dbReference type="SMART" id="SM00355">
    <property type="entry name" value="ZnF_C2H2"/>
    <property type="match status" value="6"/>
</dbReference>
<evidence type="ECO:0000259" key="10">
    <source>
        <dbReference type="PROSITE" id="PS50157"/>
    </source>
</evidence>
<evidence type="ECO:0000313" key="13">
    <source>
        <dbReference type="Proteomes" id="UP000069940"/>
    </source>
</evidence>
<dbReference type="Pfam" id="PF00096">
    <property type="entry name" value="zf-C2H2"/>
    <property type="match status" value="3"/>
</dbReference>
<feature type="compositionally biased region" description="Basic residues" evidence="9">
    <location>
        <begin position="168"/>
        <end position="177"/>
    </location>
</feature>
<dbReference type="InterPro" id="IPR012934">
    <property type="entry name" value="Znf_AD"/>
</dbReference>
<dbReference type="PROSITE" id="PS51915">
    <property type="entry name" value="ZAD"/>
    <property type="match status" value="1"/>
</dbReference>
<feature type="binding site" evidence="8">
    <location>
        <position position="8"/>
    </location>
    <ligand>
        <name>Zn(2+)</name>
        <dbReference type="ChEBI" id="CHEBI:29105"/>
    </ligand>
</feature>
<dbReference type="SUPFAM" id="SSF57716">
    <property type="entry name" value="Glucocorticoid receptor-like (DNA-binding domain)"/>
    <property type="match status" value="1"/>
</dbReference>
<keyword evidence="4 7" id="KW-0863">Zinc-finger</keyword>
<evidence type="ECO:0000259" key="11">
    <source>
        <dbReference type="PROSITE" id="PS51915"/>
    </source>
</evidence>
<name>A0ABM1Y8K0_AEDAL</name>
<keyword evidence="5 8" id="KW-0862">Zinc</keyword>
<evidence type="ECO:0000256" key="2">
    <source>
        <dbReference type="ARBA" id="ARBA00022723"/>
    </source>
</evidence>
<dbReference type="InterPro" id="IPR013087">
    <property type="entry name" value="Znf_C2H2_type"/>
</dbReference>
<dbReference type="RefSeq" id="XP_062712468.1">
    <property type="nucleotide sequence ID" value="XM_062856484.1"/>
</dbReference>
<evidence type="ECO:0000256" key="8">
    <source>
        <dbReference type="PROSITE-ProRule" id="PRU01263"/>
    </source>
</evidence>
<dbReference type="PROSITE" id="PS00028">
    <property type="entry name" value="ZINC_FINGER_C2H2_1"/>
    <property type="match status" value="5"/>
</dbReference>
<keyword evidence="2 8" id="KW-0479">Metal-binding</keyword>
<dbReference type="EnsemblMetazoa" id="AALFPA23_006780.R8908">
    <property type="protein sequence ID" value="AALFPA23_006780.P8908"/>
    <property type="gene ID" value="AALFPA23_006780"/>
</dbReference>
<feature type="compositionally biased region" description="Basic and acidic residues" evidence="9">
    <location>
        <begin position="178"/>
        <end position="201"/>
    </location>
</feature>
<dbReference type="GeneID" id="109621460"/>
<dbReference type="RefSeq" id="XP_062712469.1">
    <property type="nucleotide sequence ID" value="XM_062856485.1"/>
</dbReference>
<protein>
    <recommendedName>
        <fullName evidence="14">C2h2-type zn-finger protein</fullName>
    </recommendedName>
</protein>
<organism evidence="12 13">
    <name type="scientific">Aedes albopictus</name>
    <name type="common">Asian tiger mosquito</name>
    <name type="synonym">Stegomyia albopicta</name>
    <dbReference type="NCBI Taxonomy" id="7160"/>
    <lineage>
        <taxon>Eukaryota</taxon>
        <taxon>Metazoa</taxon>
        <taxon>Ecdysozoa</taxon>
        <taxon>Arthropoda</taxon>
        <taxon>Hexapoda</taxon>
        <taxon>Insecta</taxon>
        <taxon>Pterygota</taxon>
        <taxon>Neoptera</taxon>
        <taxon>Endopterygota</taxon>
        <taxon>Diptera</taxon>
        <taxon>Nematocera</taxon>
        <taxon>Culicoidea</taxon>
        <taxon>Culicidae</taxon>
        <taxon>Culicinae</taxon>
        <taxon>Aedini</taxon>
        <taxon>Aedes</taxon>
        <taxon>Stegomyia</taxon>
    </lineage>
</organism>
<reference evidence="12" key="2">
    <citation type="submission" date="2025-05" db="UniProtKB">
        <authorList>
            <consortium name="EnsemblMetazoa"/>
        </authorList>
    </citation>
    <scope>IDENTIFICATION</scope>
    <source>
        <strain evidence="12">Foshan</strain>
    </source>
</reference>
<reference evidence="13" key="1">
    <citation type="journal article" date="2015" name="Proc. Natl. Acad. Sci. U.S.A.">
        <title>Genome sequence of the Asian Tiger mosquito, Aedes albopictus, reveals insights into its biology, genetics, and evolution.</title>
        <authorList>
            <person name="Chen X.G."/>
            <person name="Jiang X."/>
            <person name="Gu J."/>
            <person name="Xu M."/>
            <person name="Wu Y."/>
            <person name="Deng Y."/>
            <person name="Zhang C."/>
            <person name="Bonizzoni M."/>
            <person name="Dermauw W."/>
            <person name="Vontas J."/>
            <person name="Armbruster P."/>
            <person name="Huang X."/>
            <person name="Yang Y."/>
            <person name="Zhang H."/>
            <person name="He W."/>
            <person name="Peng H."/>
            <person name="Liu Y."/>
            <person name="Wu K."/>
            <person name="Chen J."/>
            <person name="Lirakis M."/>
            <person name="Topalis P."/>
            <person name="Van Leeuwen T."/>
            <person name="Hall A.B."/>
            <person name="Jiang X."/>
            <person name="Thorpe C."/>
            <person name="Mueller R.L."/>
            <person name="Sun C."/>
            <person name="Waterhouse R.M."/>
            <person name="Yan G."/>
            <person name="Tu Z.J."/>
            <person name="Fang X."/>
            <person name="James A.A."/>
        </authorList>
    </citation>
    <scope>NUCLEOTIDE SEQUENCE [LARGE SCALE GENOMIC DNA]</scope>
    <source>
        <strain evidence="13">Foshan</strain>
    </source>
</reference>
<evidence type="ECO:0000256" key="4">
    <source>
        <dbReference type="ARBA" id="ARBA00022771"/>
    </source>
</evidence>
<dbReference type="SUPFAM" id="SSF57667">
    <property type="entry name" value="beta-beta-alpha zinc fingers"/>
    <property type="match status" value="3"/>
</dbReference>
<sequence>MDLEPQLCRLCLIPVDPDTVVILNQAVDLIDSILQITTVDVIVDSSRQVFICDQCQNSLDVSIQFRTMCLQNDATFRKMYAKQSLPLDGTRDEFDHFEAEFIPCKVEDTCQNNEPLNNFEPEVSLSGDNFQNDGQQSSSEEEDLKNAFDTFESMFELKEGRKSPPVKEKKKRYRRKPKTDSSIEHTDGQHSEKPSSNEETKKRRKRIRPYKPSSSSEPRVKVQCQICGGFFSREHLSKHLLTHNPDSRPMYACELCPKKYPHKKNLKEHVEIVHENTKEHVCPVCGKGFARKKRMDAHCKAIHTEVKRYACSACDEKFPTSGYRNYHYKVHHTNLRPYSCQYCHMTFKRSNDLTLHTRTHTGEKPFKCDLCDKRFAKSYNVVIHKKSHKNAELRRIAAEQKAESAGPNLSLGLL</sequence>
<evidence type="ECO:0000256" key="7">
    <source>
        <dbReference type="PROSITE-ProRule" id="PRU00042"/>
    </source>
</evidence>
<dbReference type="Pfam" id="PF07776">
    <property type="entry name" value="zf-AD"/>
    <property type="match status" value="1"/>
</dbReference>
<dbReference type="PANTHER" id="PTHR24394:SF29">
    <property type="entry name" value="MYONEURIN"/>
    <property type="match status" value="1"/>
</dbReference>
<keyword evidence="13" id="KW-1185">Reference proteome</keyword>
<proteinExistence type="predicted"/>
<keyword evidence="3" id="KW-0677">Repeat</keyword>
<dbReference type="SMART" id="SM00868">
    <property type="entry name" value="zf-AD"/>
    <property type="match status" value="1"/>
</dbReference>
<feature type="compositionally biased region" description="Polar residues" evidence="9">
    <location>
        <begin position="126"/>
        <end position="138"/>
    </location>
</feature>
<dbReference type="EnsemblMetazoa" id="AALFPA23_006780.R8905">
    <property type="protein sequence ID" value="AALFPA23_006780.P8905"/>
    <property type="gene ID" value="AALFPA23_006780"/>
</dbReference>
<feature type="domain" description="C2H2-type" evidence="10">
    <location>
        <begin position="309"/>
        <end position="337"/>
    </location>
</feature>
<feature type="region of interest" description="Disordered" evidence="9">
    <location>
        <begin position="155"/>
        <end position="217"/>
    </location>
</feature>
<evidence type="ECO:0000256" key="3">
    <source>
        <dbReference type="ARBA" id="ARBA00022737"/>
    </source>
</evidence>
<feature type="binding site" evidence="8">
    <location>
        <position position="55"/>
    </location>
    <ligand>
        <name>Zn(2+)</name>
        <dbReference type="ChEBI" id="CHEBI:29105"/>
    </ligand>
</feature>
<feature type="region of interest" description="Disordered" evidence="9">
    <location>
        <begin position="113"/>
        <end position="143"/>
    </location>
</feature>
<evidence type="ECO:0000256" key="1">
    <source>
        <dbReference type="ARBA" id="ARBA00004123"/>
    </source>
</evidence>
<evidence type="ECO:0000256" key="5">
    <source>
        <dbReference type="ARBA" id="ARBA00022833"/>
    </source>
</evidence>
<evidence type="ECO:0000256" key="9">
    <source>
        <dbReference type="SAM" id="MobiDB-lite"/>
    </source>
</evidence>
<accession>A0ABM1Y8K0</accession>
<feature type="domain" description="C2H2-type" evidence="10">
    <location>
        <begin position="280"/>
        <end position="308"/>
    </location>
</feature>
<feature type="domain" description="C2H2-type" evidence="10">
    <location>
        <begin position="251"/>
        <end position="279"/>
    </location>
</feature>
<feature type="binding site" evidence="8">
    <location>
        <position position="52"/>
    </location>
    <ligand>
        <name>Zn(2+)</name>
        <dbReference type="ChEBI" id="CHEBI:29105"/>
    </ligand>
</feature>
<dbReference type="PROSITE" id="PS50157">
    <property type="entry name" value="ZINC_FINGER_C2H2_2"/>
    <property type="match status" value="5"/>
</dbReference>